<feature type="non-terminal residue" evidence="1">
    <location>
        <position position="1"/>
    </location>
</feature>
<gene>
    <name evidence="1" type="ORF">ILEXP_LOCUS28668</name>
</gene>
<dbReference type="AlphaFoldDB" id="A0ABC8SSU2"/>
<organism evidence="1 2">
    <name type="scientific">Ilex paraguariensis</name>
    <name type="common">yerba mate</name>
    <dbReference type="NCBI Taxonomy" id="185542"/>
    <lineage>
        <taxon>Eukaryota</taxon>
        <taxon>Viridiplantae</taxon>
        <taxon>Streptophyta</taxon>
        <taxon>Embryophyta</taxon>
        <taxon>Tracheophyta</taxon>
        <taxon>Spermatophyta</taxon>
        <taxon>Magnoliopsida</taxon>
        <taxon>eudicotyledons</taxon>
        <taxon>Gunneridae</taxon>
        <taxon>Pentapetalae</taxon>
        <taxon>asterids</taxon>
        <taxon>campanulids</taxon>
        <taxon>Aquifoliales</taxon>
        <taxon>Aquifoliaceae</taxon>
        <taxon>Ilex</taxon>
    </lineage>
</organism>
<keyword evidence="2" id="KW-1185">Reference proteome</keyword>
<protein>
    <submittedName>
        <fullName evidence="1">Uncharacterized protein</fullName>
    </submittedName>
</protein>
<proteinExistence type="predicted"/>
<reference evidence="1 2" key="1">
    <citation type="submission" date="2024-02" db="EMBL/GenBank/DDBJ databases">
        <authorList>
            <person name="Vignale AGUSTIN F."/>
            <person name="Sosa J E."/>
            <person name="Modenutti C."/>
        </authorList>
    </citation>
    <scope>NUCLEOTIDE SEQUENCE [LARGE SCALE GENOMIC DNA]</scope>
</reference>
<evidence type="ECO:0000313" key="2">
    <source>
        <dbReference type="Proteomes" id="UP001642360"/>
    </source>
</evidence>
<comment type="caution">
    <text evidence="1">The sequence shown here is derived from an EMBL/GenBank/DDBJ whole genome shotgun (WGS) entry which is preliminary data.</text>
</comment>
<dbReference type="EMBL" id="CAUOFW020003432">
    <property type="protein sequence ID" value="CAK9159953.1"/>
    <property type="molecule type" value="Genomic_DNA"/>
</dbReference>
<sequence length="60" mass="6686">ARDSPPVLHLHIEVGRKLEMSPRKKIISTPPRNITRPTVNPAAIGMAYLKSEQNQILDAD</sequence>
<accession>A0ABC8SSU2</accession>
<name>A0ABC8SSU2_9AQUA</name>
<evidence type="ECO:0000313" key="1">
    <source>
        <dbReference type="EMBL" id="CAK9159953.1"/>
    </source>
</evidence>
<dbReference type="Proteomes" id="UP001642360">
    <property type="component" value="Unassembled WGS sequence"/>
</dbReference>